<dbReference type="AlphaFoldDB" id="A0A382F352"/>
<reference evidence="1" key="1">
    <citation type="submission" date="2018-05" db="EMBL/GenBank/DDBJ databases">
        <authorList>
            <person name="Lanie J.A."/>
            <person name="Ng W.-L."/>
            <person name="Kazmierczak K.M."/>
            <person name="Andrzejewski T.M."/>
            <person name="Davidsen T.M."/>
            <person name="Wayne K.J."/>
            <person name="Tettelin H."/>
            <person name="Glass J.I."/>
            <person name="Rusch D."/>
            <person name="Podicherti R."/>
            <person name="Tsui H.-C.T."/>
            <person name="Winkler M.E."/>
        </authorList>
    </citation>
    <scope>NUCLEOTIDE SEQUENCE</scope>
</reference>
<feature type="non-terminal residue" evidence="1">
    <location>
        <position position="33"/>
    </location>
</feature>
<protein>
    <submittedName>
        <fullName evidence="1">Uncharacterized protein</fullName>
    </submittedName>
</protein>
<proteinExistence type="predicted"/>
<evidence type="ECO:0000313" key="1">
    <source>
        <dbReference type="EMBL" id="SVB57062.1"/>
    </source>
</evidence>
<name>A0A382F352_9ZZZZ</name>
<accession>A0A382F352</accession>
<gene>
    <name evidence="1" type="ORF">METZ01_LOCUS209916</name>
</gene>
<sequence>MLLSGLASHTCDSVELEQYTTDGDLAARWLADI</sequence>
<organism evidence="1">
    <name type="scientific">marine metagenome</name>
    <dbReference type="NCBI Taxonomy" id="408172"/>
    <lineage>
        <taxon>unclassified sequences</taxon>
        <taxon>metagenomes</taxon>
        <taxon>ecological metagenomes</taxon>
    </lineage>
</organism>
<dbReference type="EMBL" id="UINC01047600">
    <property type="protein sequence ID" value="SVB57062.1"/>
    <property type="molecule type" value="Genomic_DNA"/>
</dbReference>